<dbReference type="SUPFAM" id="SSF82549">
    <property type="entry name" value="DAK1/DegV-like"/>
    <property type="match status" value="1"/>
</dbReference>
<keyword evidence="1" id="KW-0446">Lipid-binding</keyword>
<reference evidence="4" key="2">
    <citation type="submission" date="2017-04" db="EMBL/GenBank/DDBJ databases">
        <title>Finegoldia magna isolated from orthopedic joint implant-associated infections.</title>
        <authorList>
            <person name="Bjorklund S."/>
            <person name="Bruggemann H."/>
            <person name="Jensen A."/>
            <person name="Hellmark B."/>
            <person name="Soderquist B."/>
        </authorList>
    </citation>
    <scope>NUCLEOTIDE SEQUENCE [LARGE SCALE GENOMIC DNA]</scope>
    <source>
        <strain evidence="4">CCUG 54800</strain>
    </source>
</reference>
<evidence type="ECO:0000313" key="3">
    <source>
        <dbReference type="EMBL" id="OXZ28418.1"/>
    </source>
</evidence>
<dbReference type="NCBIfam" id="TIGR00762">
    <property type="entry name" value="DegV"/>
    <property type="match status" value="1"/>
</dbReference>
<dbReference type="PANTHER" id="PTHR33434">
    <property type="entry name" value="DEGV DOMAIN-CONTAINING PROTEIN DR_1986-RELATED"/>
    <property type="match status" value="1"/>
</dbReference>
<dbReference type="Proteomes" id="UP000215413">
    <property type="component" value="Unassembled WGS sequence"/>
</dbReference>
<protein>
    <submittedName>
        <fullName evidence="2">DegV family protein</fullName>
    </submittedName>
    <submittedName>
        <fullName evidence="3">EDD domain protein</fullName>
    </submittedName>
</protein>
<dbReference type="PROSITE" id="PS51482">
    <property type="entry name" value="DEGV"/>
    <property type="match status" value="1"/>
</dbReference>
<dbReference type="InterPro" id="IPR043168">
    <property type="entry name" value="DegV_C"/>
</dbReference>
<name>A0A233V7Q1_FINMA</name>
<evidence type="ECO:0000256" key="1">
    <source>
        <dbReference type="ARBA" id="ARBA00023121"/>
    </source>
</evidence>
<comment type="caution">
    <text evidence="3">The sequence shown here is derived from an EMBL/GenBank/DDBJ whole genome shotgun (WGS) entry which is preliminary data.</text>
</comment>
<dbReference type="EMBL" id="JAHAIK010000016">
    <property type="protein sequence ID" value="MBS5965240.1"/>
    <property type="molecule type" value="Genomic_DNA"/>
</dbReference>
<accession>A0A233V7Q1</accession>
<organism evidence="3 4">
    <name type="scientific">Finegoldia magna</name>
    <name type="common">Peptostreptococcus magnus</name>
    <dbReference type="NCBI Taxonomy" id="1260"/>
    <lineage>
        <taxon>Bacteria</taxon>
        <taxon>Bacillati</taxon>
        <taxon>Bacillota</taxon>
        <taxon>Tissierellia</taxon>
        <taxon>Tissierellales</taxon>
        <taxon>Peptoniphilaceae</taxon>
        <taxon>Finegoldia</taxon>
    </lineage>
</organism>
<dbReference type="Gene3D" id="3.30.1180.10">
    <property type="match status" value="1"/>
</dbReference>
<dbReference type="EMBL" id="NDYC01000011">
    <property type="protein sequence ID" value="OXZ28418.1"/>
    <property type="molecule type" value="Genomic_DNA"/>
</dbReference>
<dbReference type="RefSeq" id="WP_094205378.1">
    <property type="nucleotide sequence ID" value="NZ_JAHAIK010000016.1"/>
</dbReference>
<dbReference type="Gene3D" id="3.40.50.10170">
    <property type="match status" value="1"/>
</dbReference>
<dbReference type="AlphaFoldDB" id="A0A233V7Q1"/>
<reference evidence="2" key="3">
    <citation type="submission" date="2021-02" db="EMBL/GenBank/DDBJ databases">
        <title>Infant gut strain persistence is associated with maternal origin, phylogeny, and functional potential including surface adhesion and iron acquisition.</title>
        <authorList>
            <person name="Lou Y.C."/>
        </authorList>
    </citation>
    <scope>NUCLEOTIDE SEQUENCE</scope>
    <source>
        <strain evidence="2">L3_058_000G1_dasL3_058_000G1_concoct_72</strain>
    </source>
</reference>
<dbReference type="Proteomes" id="UP000730862">
    <property type="component" value="Unassembled WGS sequence"/>
</dbReference>
<proteinExistence type="predicted"/>
<gene>
    <name evidence="3" type="ORF">B9N49_02410</name>
    <name evidence="2" type="ORF">KIA07_06215</name>
</gene>
<sequence length="281" mass="31358">MGKIAILTDSGSEITPKMAEEYGIELIPLQINYLDVSYDDYTVEPKYIYEKIDREVPKTSIPSIGDIVNKLNEIKNKGFDKIICISISSKLSGMYNAFMLAKDQVEDVQVEVFDSKNISIGTGFFAIFARKLIDEGFSLESIIETMKSKIKDSVPVITLDTLKYLSLGGRIGKITGIVGNLLNLKLIISCNEDGEYYTVEKNRGTMKNINHAIDIVKKELNGIKDYYLVLLNGDNKNAMEIAKDSMKDLIEGAKFYYEGQIVPTLSIHTGPGLFGIGYFKL</sequence>
<dbReference type="InterPro" id="IPR050270">
    <property type="entry name" value="DegV_domain_contain"/>
</dbReference>
<dbReference type="Pfam" id="PF02645">
    <property type="entry name" value="DegV"/>
    <property type="match status" value="1"/>
</dbReference>
<evidence type="ECO:0000313" key="2">
    <source>
        <dbReference type="EMBL" id="MBS5965240.1"/>
    </source>
</evidence>
<reference evidence="3" key="1">
    <citation type="journal article" date="2017" name="J. Clin. Microbiol.">
        <title>Finegoldia magna Isolated from Orthopedic Joint Implant-Associated Infections.</title>
        <authorList>
            <person name="Soderquist B."/>
            <person name="Bjorklund S."/>
            <person name="Hellmark B."/>
            <person name="Jensen A."/>
            <person name="Bruggemann H."/>
        </authorList>
    </citation>
    <scope>NUCLEOTIDE SEQUENCE</scope>
    <source>
        <strain evidence="3">CCUG 54800</strain>
    </source>
</reference>
<dbReference type="InterPro" id="IPR003797">
    <property type="entry name" value="DegV"/>
</dbReference>
<dbReference type="GO" id="GO:0008289">
    <property type="term" value="F:lipid binding"/>
    <property type="evidence" value="ECO:0007669"/>
    <property type="project" value="UniProtKB-KW"/>
</dbReference>
<dbReference type="PANTHER" id="PTHR33434:SF2">
    <property type="entry name" value="FATTY ACID-BINDING PROTEIN TM_1468"/>
    <property type="match status" value="1"/>
</dbReference>
<evidence type="ECO:0000313" key="4">
    <source>
        <dbReference type="Proteomes" id="UP000215413"/>
    </source>
</evidence>